<keyword evidence="1" id="KW-0812">Transmembrane</keyword>
<protein>
    <submittedName>
        <fullName evidence="2">Uncharacterized protein</fullName>
    </submittedName>
</protein>
<name>A0A847ETV5_9BACT</name>
<sequence>MEKKQKEKQLDFGLKNTPKNVYYKYKEAYDIWLAGLETKKYIKDPLTWFTIILSSTFIGTQIYLIEKEGKLPSKIPIFNYFLNPSKRLIPNDYIYLLPLSCSILLIVTIILTNRYYHRERELSRALSIVTLLANISICLLFIKLFLIF</sequence>
<feature type="transmembrane region" description="Helical" evidence="1">
    <location>
        <begin position="125"/>
        <end position="147"/>
    </location>
</feature>
<proteinExistence type="predicted"/>
<comment type="caution">
    <text evidence="2">The sequence shown here is derived from an EMBL/GenBank/DDBJ whole genome shotgun (WGS) entry which is preliminary data.</text>
</comment>
<organism evidence="2 3">
    <name type="scientific">Candidatus Dojkabacteria bacterium</name>
    <dbReference type="NCBI Taxonomy" id="2099670"/>
    <lineage>
        <taxon>Bacteria</taxon>
        <taxon>Candidatus Dojkabacteria</taxon>
    </lineage>
</organism>
<dbReference type="Proteomes" id="UP000554004">
    <property type="component" value="Unassembled WGS sequence"/>
</dbReference>
<keyword evidence="1" id="KW-1133">Transmembrane helix</keyword>
<feature type="transmembrane region" description="Helical" evidence="1">
    <location>
        <begin position="46"/>
        <end position="65"/>
    </location>
</feature>
<dbReference type="EMBL" id="JAAZAL010000086">
    <property type="protein sequence ID" value="NLE31086.1"/>
    <property type="molecule type" value="Genomic_DNA"/>
</dbReference>
<evidence type="ECO:0000313" key="2">
    <source>
        <dbReference type="EMBL" id="NLE31086.1"/>
    </source>
</evidence>
<gene>
    <name evidence="2" type="ORF">GX618_02310</name>
</gene>
<evidence type="ECO:0000313" key="3">
    <source>
        <dbReference type="Proteomes" id="UP000554004"/>
    </source>
</evidence>
<keyword evidence="1" id="KW-0472">Membrane</keyword>
<reference evidence="2 3" key="1">
    <citation type="journal article" date="2020" name="Biotechnol. Biofuels">
        <title>New insights from the biogas microbiome by comprehensive genome-resolved metagenomics of nearly 1600 species originating from multiple anaerobic digesters.</title>
        <authorList>
            <person name="Campanaro S."/>
            <person name="Treu L."/>
            <person name="Rodriguez-R L.M."/>
            <person name="Kovalovszki A."/>
            <person name="Ziels R.M."/>
            <person name="Maus I."/>
            <person name="Zhu X."/>
            <person name="Kougias P.G."/>
            <person name="Basile A."/>
            <person name="Luo G."/>
            <person name="Schluter A."/>
            <person name="Konstantinidis K.T."/>
            <person name="Angelidaki I."/>
        </authorList>
    </citation>
    <scope>NUCLEOTIDE SEQUENCE [LARGE SCALE GENOMIC DNA]</scope>
    <source>
        <strain evidence="2">AS06rmzACSIP_421</strain>
    </source>
</reference>
<dbReference type="AlphaFoldDB" id="A0A847ETV5"/>
<accession>A0A847ETV5</accession>
<evidence type="ECO:0000256" key="1">
    <source>
        <dbReference type="SAM" id="Phobius"/>
    </source>
</evidence>
<feature type="transmembrane region" description="Helical" evidence="1">
    <location>
        <begin position="93"/>
        <end position="113"/>
    </location>
</feature>